<dbReference type="GO" id="GO:0003700">
    <property type="term" value="F:DNA-binding transcription factor activity"/>
    <property type="evidence" value="ECO:0007669"/>
    <property type="project" value="InterPro"/>
</dbReference>
<comment type="similarity">
    <text evidence="1">In the C-terminal section; belongs to the class-I pyridoxal-phosphate-dependent aminotransferase family.</text>
</comment>
<dbReference type="InterPro" id="IPR004839">
    <property type="entry name" value="Aminotransferase_I/II_large"/>
</dbReference>
<dbReference type="AlphaFoldDB" id="A0A366X1K9"/>
<dbReference type="InterPro" id="IPR000524">
    <property type="entry name" value="Tscrpt_reg_HTH_GntR"/>
</dbReference>
<dbReference type="InterPro" id="IPR015421">
    <property type="entry name" value="PyrdxlP-dep_Trfase_major"/>
</dbReference>
<evidence type="ECO:0000313" key="8">
    <source>
        <dbReference type="EMBL" id="RBW54486.1"/>
    </source>
</evidence>
<dbReference type="CDD" id="cd00609">
    <property type="entry name" value="AAT_like"/>
    <property type="match status" value="1"/>
</dbReference>
<dbReference type="OrthoDB" id="9794015at2"/>
<gene>
    <name evidence="8" type="ORF">DS909_11625</name>
</gene>
<evidence type="ECO:0000256" key="3">
    <source>
        <dbReference type="ARBA" id="ARBA00023015"/>
    </source>
</evidence>
<evidence type="ECO:0000259" key="7">
    <source>
        <dbReference type="PROSITE" id="PS50949"/>
    </source>
</evidence>
<keyword evidence="2" id="KW-0663">Pyridoxal phosphate</keyword>
<dbReference type="InterPro" id="IPR015424">
    <property type="entry name" value="PyrdxlP-dep_Trfase"/>
</dbReference>
<dbReference type="PANTHER" id="PTHR46577:SF1">
    <property type="entry name" value="HTH-TYPE TRANSCRIPTIONAL REGULATORY PROTEIN GABR"/>
    <property type="match status" value="1"/>
</dbReference>
<organism evidence="8 9">
    <name type="scientific">Phaeobacter gallaeciensis</name>
    <dbReference type="NCBI Taxonomy" id="60890"/>
    <lineage>
        <taxon>Bacteria</taxon>
        <taxon>Pseudomonadati</taxon>
        <taxon>Pseudomonadota</taxon>
        <taxon>Alphaproteobacteria</taxon>
        <taxon>Rhodobacterales</taxon>
        <taxon>Roseobacteraceae</taxon>
        <taxon>Phaeobacter</taxon>
    </lineage>
</organism>
<dbReference type="Pfam" id="PF00155">
    <property type="entry name" value="Aminotran_1_2"/>
    <property type="match status" value="1"/>
</dbReference>
<keyword evidence="5" id="KW-0804">Transcription</keyword>
<dbReference type="PROSITE" id="PS50949">
    <property type="entry name" value="HTH_GNTR"/>
    <property type="match status" value="1"/>
</dbReference>
<evidence type="ECO:0000256" key="4">
    <source>
        <dbReference type="ARBA" id="ARBA00023125"/>
    </source>
</evidence>
<evidence type="ECO:0000256" key="6">
    <source>
        <dbReference type="SAM" id="MobiDB-lite"/>
    </source>
</evidence>
<dbReference type="InterPro" id="IPR015422">
    <property type="entry name" value="PyrdxlP-dep_Trfase_small"/>
</dbReference>
<proteinExistence type="inferred from homology"/>
<dbReference type="RefSeq" id="WP_113823623.1">
    <property type="nucleotide sequence ID" value="NZ_QOCE01000031.1"/>
</dbReference>
<dbReference type="SUPFAM" id="SSF46785">
    <property type="entry name" value="Winged helix' DNA-binding domain"/>
    <property type="match status" value="1"/>
</dbReference>
<name>A0A366X1K9_9RHOB</name>
<keyword evidence="4" id="KW-0238">DNA-binding</keyword>
<feature type="domain" description="HTH gntR-type" evidence="7">
    <location>
        <begin position="13"/>
        <end position="81"/>
    </location>
</feature>
<dbReference type="Gene3D" id="3.40.640.10">
    <property type="entry name" value="Type I PLP-dependent aspartate aminotransferase-like (Major domain)"/>
    <property type="match status" value="1"/>
</dbReference>
<dbReference type="GO" id="GO:0030170">
    <property type="term" value="F:pyridoxal phosphate binding"/>
    <property type="evidence" value="ECO:0007669"/>
    <property type="project" value="InterPro"/>
</dbReference>
<dbReference type="InterPro" id="IPR051446">
    <property type="entry name" value="HTH_trans_reg/aminotransferase"/>
</dbReference>
<accession>A0A366X1K9</accession>
<feature type="region of interest" description="Disordered" evidence="6">
    <location>
        <begin position="82"/>
        <end position="107"/>
    </location>
</feature>
<comment type="caution">
    <text evidence="8">The sequence shown here is derived from an EMBL/GenBank/DDBJ whole genome shotgun (WGS) entry which is preliminary data.</text>
</comment>
<dbReference type="InterPro" id="IPR036388">
    <property type="entry name" value="WH-like_DNA-bd_sf"/>
</dbReference>
<dbReference type="SUPFAM" id="SSF53383">
    <property type="entry name" value="PLP-dependent transferases"/>
    <property type="match status" value="1"/>
</dbReference>
<dbReference type="Gene3D" id="3.90.1150.10">
    <property type="entry name" value="Aspartate Aminotransferase, domain 1"/>
    <property type="match status" value="1"/>
</dbReference>
<dbReference type="InterPro" id="IPR036390">
    <property type="entry name" value="WH_DNA-bd_sf"/>
</dbReference>
<keyword evidence="8" id="KW-0032">Aminotransferase</keyword>
<dbReference type="Pfam" id="PF00392">
    <property type="entry name" value="GntR"/>
    <property type="match status" value="1"/>
</dbReference>
<evidence type="ECO:0000256" key="5">
    <source>
        <dbReference type="ARBA" id="ARBA00023163"/>
    </source>
</evidence>
<reference evidence="8 9" key="1">
    <citation type="submission" date="2018-07" db="EMBL/GenBank/DDBJ databases">
        <title>Modular assembly of carbohydrate-degrading microbial communities in the ocean.</title>
        <authorList>
            <person name="Enke T.N."/>
            <person name="Datta M.S."/>
            <person name="Schwartzman J.A."/>
            <person name="Cermak N."/>
            <person name="Schmitz D.A."/>
            <person name="Barrere J."/>
            <person name="Cordero O.X."/>
        </authorList>
    </citation>
    <scope>NUCLEOTIDE SEQUENCE [LARGE SCALE GENOMIC DNA]</scope>
    <source>
        <strain evidence="8 9">C3M10</strain>
    </source>
</reference>
<dbReference type="EMBL" id="QOCE01000031">
    <property type="protein sequence ID" value="RBW54486.1"/>
    <property type="molecule type" value="Genomic_DNA"/>
</dbReference>
<dbReference type="CDD" id="cd07377">
    <property type="entry name" value="WHTH_GntR"/>
    <property type="match status" value="1"/>
</dbReference>
<dbReference type="GO" id="GO:0003677">
    <property type="term" value="F:DNA binding"/>
    <property type="evidence" value="ECO:0007669"/>
    <property type="project" value="UniProtKB-KW"/>
</dbReference>
<keyword evidence="8" id="KW-0808">Transferase</keyword>
<dbReference type="PANTHER" id="PTHR46577">
    <property type="entry name" value="HTH-TYPE TRANSCRIPTIONAL REGULATORY PROTEIN GABR"/>
    <property type="match status" value="1"/>
</dbReference>
<dbReference type="Proteomes" id="UP000252706">
    <property type="component" value="Unassembled WGS sequence"/>
</dbReference>
<protein>
    <submittedName>
        <fullName evidence="8">PLP-dependent aminotransferase family protein</fullName>
    </submittedName>
</protein>
<sequence>MTPWSPVLSDTGNPRYIEIAEAIRSDIDKGTLSPGDRLPAQRAVAQVLGLDFSTVSRGYAEAVRRGYIESFVGRGTFVRAIEAETEHPDPRRSSEEDPMMNMPPEPDDPDLIARMQQGLSHVSANLVPLLRYQSVTGSPHDRDIAIDWMQQHGLAHTPDQLTITPGAHASLFAILTLLSEPGMTVLCEDLTYPGIRSIASRLGIQLEGVASDEHGILPDALEERITTLWPSALYLNPTLQNPTTTTIPPDRRKEIAAVLRRHDIPLIEDDAYCFVTPEAPVPISHLIPDLGWHIAGLSKAFGAGLRLAYTTVPRQDLMGQFSQILRSMSVMTSPLTLALMGRWIEDGTAAKLQTFIRKAAKERQDLAASILKNCSFRSDPYAFNLWLTLPPGTSRAELMGRMATRQIGLMPSDAFAVTSLPLPESVRVCLGGPTPIRQLKEDLIALNDAVVRKDWLG</sequence>
<dbReference type="Gene3D" id="1.10.10.10">
    <property type="entry name" value="Winged helix-like DNA-binding domain superfamily/Winged helix DNA-binding domain"/>
    <property type="match status" value="1"/>
</dbReference>
<evidence type="ECO:0000313" key="9">
    <source>
        <dbReference type="Proteomes" id="UP000252706"/>
    </source>
</evidence>
<dbReference type="GO" id="GO:0008483">
    <property type="term" value="F:transaminase activity"/>
    <property type="evidence" value="ECO:0007669"/>
    <property type="project" value="UniProtKB-KW"/>
</dbReference>
<keyword evidence="3" id="KW-0805">Transcription regulation</keyword>
<dbReference type="SMART" id="SM00345">
    <property type="entry name" value="HTH_GNTR"/>
    <property type="match status" value="1"/>
</dbReference>
<evidence type="ECO:0000256" key="1">
    <source>
        <dbReference type="ARBA" id="ARBA00005384"/>
    </source>
</evidence>
<feature type="compositionally biased region" description="Basic and acidic residues" evidence="6">
    <location>
        <begin position="82"/>
        <end position="95"/>
    </location>
</feature>
<evidence type="ECO:0000256" key="2">
    <source>
        <dbReference type="ARBA" id="ARBA00022898"/>
    </source>
</evidence>